<dbReference type="CDD" id="cd00198">
    <property type="entry name" value="vWFA"/>
    <property type="match status" value="1"/>
</dbReference>
<dbReference type="RefSeq" id="WP_221452175.1">
    <property type="nucleotide sequence ID" value="NZ_JACHGK010000001.1"/>
</dbReference>
<feature type="transmembrane region" description="Helical" evidence="1">
    <location>
        <begin position="6"/>
        <end position="25"/>
    </location>
</feature>
<feature type="domain" description="VWFA" evidence="2">
    <location>
        <begin position="90"/>
        <end position="235"/>
    </location>
</feature>
<dbReference type="PANTHER" id="PTHR37464:SF1">
    <property type="entry name" value="BLL2463 PROTEIN"/>
    <property type="match status" value="1"/>
</dbReference>
<name>A0A7X0HN11_9BACI</name>
<comment type="caution">
    <text evidence="3">The sequence shown here is derived from an EMBL/GenBank/DDBJ whole genome shotgun (WGS) entry which is preliminary data.</text>
</comment>
<keyword evidence="1" id="KW-1133">Transmembrane helix</keyword>
<dbReference type="EMBL" id="JACHGK010000001">
    <property type="protein sequence ID" value="MBB6443813.1"/>
    <property type="molecule type" value="Genomic_DNA"/>
</dbReference>
<protein>
    <recommendedName>
        <fullName evidence="2">VWFA domain-containing protein</fullName>
    </recommendedName>
</protein>
<dbReference type="PROSITE" id="PS50234">
    <property type="entry name" value="VWFA"/>
    <property type="match status" value="1"/>
</dbReference>
<dbReference type="Pfam" id="PF07584">
    <property type="entry name" value="BatA"/>
    <property type="match status" value="1"/>
</dbReference>
<dbReference type="InterPro" id="IPR002035">
    <property type="entry name" value="VWF_A"/>
</dbReference>
<evidence type="ECO:0000256" key="1">
    <source>
        <dbReference type="SAM" id="Phobius"/>
    </source>
</evidence>
<evidence type="ECO:0000313" key="4">
    <source>
        <dbReference type="Proteomes" id="UP000531594"/>
    </source>
</evidence>
<dbReference type="Gene3D" id="3.40.50.410">
    <property type="entry name" value="von Willebrand factor, type A domain"/>
    <property type="match status" value="1"/>
</dbReference>
<accession>A0A7X0HN11</accession>
<sequence>MIQLLNPLSFLLVLFIAAVVFFYFFRKQYEEKLIPSNMLWREVMNEWQASPFLKRLQQNLLFWLQILALLLLMFALTQPSFSEDRLKGEHIVFIMDTSATMSADDRDMTRFERAKQEVKDLAKALQGQEVTLIKAGQKPEILLNRENRKRMVLQAIDELQLTYDHENIKKALNLAESVSSQSDTSWYIFSDKLTKDMVKQYDHDIEVHNIGKKLENISLASFGVGQVNGQIHAVAVIDNQTDKEKNIAITIKAEKKSVVTKEVKVEKKDSMVVSFSDLPAKPYYEASLAVNDGYTVDNKAASVYSDPSPKMYAAGEVNPFVIKGFETIGVELIQSDEVRIEKETGIVMMEGAEVGALPNMPAIVFNANERIELTEPLITKQDPIFAYVHPEKMFISHGKKTLVENGLETVLSSGSQPLIQRGILNGQPVIMVNFSIADSDWPLHPDFPVFLYNSYQWLANQSGFLGYFNPGEEKWMHSSSPGHVLGIYNDKDENLDSIDTEKEPMTAPAFPGIYQAVSGEEIFYFSVLLDEREKVPAVAASFTIDEQKGGEKEAGQQYNDSLILILAFLAFLVMAVEWEVYRRGFRT</sequence>
<dbReference type="AlphaFoldDB" id="A0A7X0HN11"/>
<feature type="transmembrane region" description="Helical" evidence="1">
    <location>
        <begin position="562"/>
        <end position="581"/>
    </location>
</feature>
<dbReference type="Proteomes" id="UP000531594">
    <property type="component" value="Unassembled WGS sequence"/>
</dbReference>
<keyword evidence="1" id="KW-0472">Membrane</keyword>
<gene>
    <name evidence="3" type="ORF">HNR53_000401</name>
</gene>
<evidence type="ECO:0000259" key="2">
    <source>
        <dbReference type="PROSITE" id="PS50234"/>
    </source>
</evidence>
<dbReference type="InterPro" id="IPR024163">
    <property type="entry name" value="Aerotolerance_reg_N"/>
</dbReference>
<dbReference type="InterPro" id="IPR036465">
    <property type="entry name" value="vWFA_dom_sf"/>
</dbReference>
<feature type="transmembrane region" description="Helical" evidence="1">
    <location>
        <begin position="60"/>
        <end position="77"/>
    </location>
</feature>
<keyword evidence="4" id="KW-1185">Reference proteome</keyword>
<dbReference type="Pfam" id="PF13519">
    <property type="entry name" value="VWA_2"/>
    <property type="match status" value="1"/>
</dbReference>
<keyword evidence="1" id="KW-0812">Transmembrane</keyword>
<evidence type="ECO:0000313" key="3">
    <source>
        <dbReference type="EMBL" id="MBB6443813.1"/>
    </source>
</evidence>
<dbReference type="PANTHER" id="PTHR37464">
    <property type="entry name" value="BLL2463 PROTEIN"/>
    <property type="match status" value="1"/>
</dbReference>
<organism evidence="3 4">
    <name type="scientific">Bacillus benzoevorans</name>
    <dbReference type="NCBI Taxonomy" id="1456"/>
    <lineage>
        <taxon>Bacteria</taxon>
        <taxon>Bacillati</taxon>
        <taxon>Bacillota</taxon>
        <taxon>Bacilli</taxon>
        <taxon>Bacillales</taxon>
        <taxon>Bacillaceae</taxon>
        <taxon>Bacillus</taxon>
    </lineage>
</organism>
<reference evidence="3 4" key="1">
    <citation type="submission" date="2020-08" db="EMBL/GenBank/DDBJ databases">
        <title>Genomic Encyclopedia of Type Strains, Phase IV (KMG-IV): sequencing the most valuable type-strain genomes for metagenomic binning, comparative biology and taxonomic classification.</title>
        <authorList>
            <person name="Goeker M."/>
        </authorList>
    </citation>
    <scope>NUCLEOTIDE SEQUENCE [LARGE SCALE GENOMIC DNA]</scope>
    <source>
        <strain evidence="3 4">DSM 5391</strain>
    </source>
</reference>
<dbReference type="SUPFAM" id="SSF53300">
    <property type="entry name" value="vWA-like"/>
    <property type="match status" value="1"/>
</dbReference>
<proteinExistence type="predicted"/>